<sequence>MTSALVSSIHMTLSVWATIKESLSHDSENLGNLPAGRLTGGCATIWPVSCLVTAHFSGRTLTVGAV</sequence>
<proteinExistence type="predicted"/>
<evidence type="ECO:0000313" key="1">
    <source>
        <dbReference type="EMBL" id="RAU95612.1"/>
    </source>
</evidence>
<reference evidence="1 2" key="1">
    <citation type="submission" date="2018-06" db="EMBL/GenBank/DDBJ databases">
        <title>NTM in soil in Japan.</title>
        <authorList>
            <person name="Ohya K."/>
        </authorList>
    </citation>
    <scope>NUCLEOTIDE SEQUENCE [LARGE SCALE GENOMIC DNA]</scope>
    <source>
        <strain evidence="1 2">GF76</strain>
    </source>
</reference>
<evidence type="ECO:0000313" key="2">
    <source>
        <dbReference type="Proteomes" id="UP000250347"/>
    </source>
</evidence>
<organism evidence="1 2">
    <name type="scientific">Mycobacterium colombiense</name>
    <dbReference type="NCBI Taxonomy" id="339268"/>
    <lineage>
        <taxon>Bacteria</taxon>
        <taxon>Bacillati</taxon>
        <taxon>Actinomycetota</taxon>
        <taxon>Actinomycetes</taxon>
        <taxon>Mycobacteriales</taxon>
        <taxon>Mycobacteriaceae</taxon>
        <taxon>Mycobacterium</taxon>
        <taxon>Mycobacterium avium complex (MAC)</taxon>
    </lineage>
</organism>
<dbReference type="AlphaFoldDB" id="A0A329KLN2"/>
<name>A0A329KLN2_9MYCO</name>
<comment type="caution">
    <text evidence="1">The sequence shown here is derived from an EMBL/GenBank/DDBJ whole genome shotgun (WGS) entry which is preliminary data.</text>
</comment>
<dbReference type="EMBL" id="QMEU01000027">
    <property type="protein sequence ID" value="RAU95612.1"/>
    <property type="molecule type" value="Genomic_DNA"/>
</dbReference>
<accession>A0A329KLN2</accession>
<dbReference type="Proteomes" id="UP000250347">
    <property type="component" value="Unassembled WGS sequence"/>
</dbReference>
<protein>
    <submittedName>
        <fullName evidence="1">Uncharacterized protein</fullName>
    </submittedName>
</protein>
<gene>
    <name evidence="1" type="ORF">DQP58_11855</name>
</gene>